<evidence type="ECO:0008006" key="5">
    <source>
        <dbReference type="Google" id="ProtNLM"/>
    </source>
</evidence>
<dbReference type="AlphaFoldDB" id="A0A2B7XRR0"/>
<keyword evidence="4" id="KW-1185">Reference proteome</keyword>
<evidence type="ECO:0000313" key="3">
    <source>
        <dbReference type="EMBL" id="PGH11916.1"/>
    </source>
</evidence>
<dbReference type="STRING" id="1447875.A0A2B7XRR0"/>
<dbReference type="GO" id="GO:0004497">
    <property type="term" value="F:monooxygenase activity"/>
    <property type="evidence" value="ECO:0007669"/>
    <property type="project" value="InterPro"/>
</dbReference>
<dbReference type="GO" id="GO:0016705">
    <property type="term" value="F:oxidoreductase activity, acting on paired donors, with incorporation or reduction of molecular oxygen"/>
    <property type="evidence" value="ECO:0007669"/>
    <property type="project" value="InterPro"/>
</dbReference>
<dbReference type="InterPro" id="IPR036396">
    <property type="entry name" value="Cyt_P450_sf"/>
</dbReference>
<dbReference type="PANTHER" id="PTHR24305:SF166">
    <property type="entry name" value="CYTOCHROME P450 12A4, MITOCHONDRIAL-RELATED"/>
    <property type="match status" value="1"/>
</dbReference>
<gene>
    <name evidence="3" type="ORF">AJ79_04608</name>
</gene>
<dbReference type="Gene3D" id="1.10.630.10">
    <property type="entry name" value="Cytochrome P450"/>
    <property type="match status" value="1"/>
</dbReference>
<dbReference type="InterPro" id="IPR002401">
    <property type="entry name" value="Cyt_P450_E_grp-I"/>
</dbReference>
<comment type="similarity">
    <text evidence="1">Belongs to the cytochrome P450 family.</text>
</comment>
<comment type="cofactor">
    <cofactor evidence="2">
        <name>heme</name>
        <dbReference type="ChEBI" id="CHEBI:30413"/>
    </cofactor>
</comment>
<dbReference type="InterPro" id="IPR001128">
    <property type="entry name" value="Cyt_P450"/>
</dbReference>
<organism evidence="3 4">
    <name type="scientific">Helicocarpus griseus UAMH5409</name>
    <dbReference type="NCBI Taxonomy" id="1447875"/>
    <lineage>
        <taxon>Eukaryota</taxon>
        <taxon>Fungi</taxon>
        <taxon>Dikarya</taxon>
        <taxon>Ascomycota</taxon>
        <taxon>Pezizomycotina</taxon>
        <taxon>Eurotiomycetes</taxon>
        <taxon>Eurotiomycetidae</taxon>
        <taxon>Onygenales</taxon>
        <taxon>Ajellomycetaceae</taxon>
        <taxon>Helicocarpus</taxon>
    </lineage>
</organism>
<dbReference type="PRINTS" id="PR00385">
    <property type="entry name" value="P450"/>
</dbReference>
<dbReference type="Proteomes" id="UP000223968">
    <property type="component" value="Unassembled WGS sequence"/>
</dbReference>
<dbReference type="SUPFAM" id="SSF48264">
    <property type="entry name" value="Cytochrome P450"/>
    <property type="match status" value="1"/>
</dbReference>
<evidence type="ECO:0000256" key="1">
    <source>
        <dbReference type="ARBA" id="ARBA00010617"/>
    </source>
</evidence>
<dbReference type="Pfam" id="PF00067">
    <property type="entry name" value="p450"/>
    <property type="match status" value="1"/>
</dbReference>
<keyword evidence="2" id="KW-0479">Metal-binding</keyword>
<dbReference type="OrthoDB" id="1470350at2759"/>
<keyword evidence="2" id="KW-0408">Iron</keyword>
<proteinExistence type="inferred from homology"/>
<dbReference type="EMBL" id="PDNB01000066">
    <property type="protein sequence ID" value="PGH11916.1"/>
    <property type="molecule type" value="Genomic_DNA"/>
</dbReference>
<reference evidence="3" key="1">
    <citation type="submission" date="2017-10" db="EMBL/GenBank/DDBJ databases">
        <title>Comparative genomics in systemic dimorphic fungi from Ajellomycetaceae.</title>
        <authorList>
            <person name="Munoz J.F."/>
            <person name="Mcewen J.G."/>
            <person name="Clay O.K."/>
            <person name="Cuomo C.A."/>
        </authorList>
    </citation>
    <scope>NUCLEOTIDE SEQUENCE [LARGE SCALE GENOMIC DNA]</scope>
    <source>
        <strain evidence="3">UAMH5409</strain>
    </source>
</reference>
<sequence length="551" mass="62398">MFSQLILVPFLLFTIYRIYNLIKHYVAARKLGLPIILLPVSFEDVWWMPLRPLFSWVEHLPFGLGSWYAYTELGWPTIDGYRTPQRLGETFILCSPFGIQINTCYPPAVNLIFRDPKDWKVPDARTRLWTLYGENVASSNDTEWYRHRRIVASSFNENTMQRVWGEAIKRAASLELAADSERSLGRIWSTFDVLAMGILAVVGFGQEDMALTSTPPGHRESLMECLGFILRHITMSLIFSGLRAPDFLLPKILRRLKLSVSEFKRYMQETVLYNMRQASAKPSQSRATSLLEAMVRANEAAKQQHDSSAKSSSHAYLTDSELYGNLFLFNLAGYETTASTMTMSLPFLAANPHIQAWVTEEIDAHYTKDYTATYPKLVRCLAVMYETLRLSSPAPTLVRTPAISPQELPVATTPTGEARTITVEPGTVVAGHIYGAHLSPRWGADAHTFNPKRFIVTSTSASESLVVPEKPVYMPWMFGPRVCPGKKFSQVEFVAVVAHILSEYRIEVLRRDGESEEAARERLVGVLNEKFFDIGTHLRRPEDAGVRFVKR</sequence>
<dbReference type="PANTHER" id="PTHR24305">
    <property type="entry name" value="CYTOCHROME P450"/>
    <property type="match status" value="1"/>
</dbReference>
<accession>A0A2B7XRR0</accession>
<dbReference type="PRINTS" id="PR00463">
    <property type="entry name" value="EP450I"/>
</dbReference>
<dbReference type="GO" id="GO:0005506">
    <property type="term" value="F:iron ion binding"/>
    <property type="evidence" value="ECO:0007669"/>
    <property type="project" value="InterPro"/>
</dbReference>
<feature type="binding site" description="axial binding residue" evidence="2">
    <location>
        <position position="483"/>
    </location>
    <ligand>
        <name>heme</name>
        <dbReference type="ChEBI" id="CHEBI:30413"/>
    </ligand>
    <ligandPart>
        <name>Fe</name>
        <dbReference type="ChEBI" id="CHEBI:18248"/>
    </ligandPart>
</feature>
<dbReference type="InterPro" id="IPR050121">
    <property type="entry name" value="Cytochrome_P450_monoxygenase"/>
</dbReference>
<comment type="caution">
    <text evidence="3">The sequence shown here is derived from an EMBL/GenBank/DDBJ whole genome shotgun (WGS) entry which is preliminary data.</text>
</comment>
<evidence type="ECO:0000256" key="2">
    <source>
        <dbReference type="PIRSR" id="PIRSR602401-1"/>
    </source>
</evidence>
<evidence type="ECO:0000313" key="4">
    <source>
        <dbReference type="Proteomes" id="UP000223968"/>
    </source>
</evidence>
<name>A0A2B7XRR0_9EURO</name>
<protein>
    <recommendedName>
        <fullName evidence="5">Cytochrome P450</fullName>
    </recommendedName>
</protein>
<keyword evidence="2" id="KW-0349">Heme</keyword>
<dbReference type="GO" id="GO:0020037">
    <property type="term" value="F:heme binding"/>
    <property type="evidence" value="ECO:0007669"/>
    <property type="project" value="InterPro"/>
</dbReference>